<accession>A0ABR2LBX9</accession>
<organism evidence="1 2">
    <name type="scientific">Tritrichomonas musculus</name>
    <dbReference type="NCBI Taxonomy" id="1915356"/>
    <lineage>
        <taxon>Eukaryota</taxon>
        <taxon>Metamonada</taxon>
        <taxon>Parabasalia</taxon>
        <taxon>Tritrichomonadida</taxon>
        <taxon>Tritrichomonadidae</taxon>
        <taxon>Tritrichomonas</taxon>
    </lineage>
</organism>
<sequence length="208" mass="23966">MYISSSDDDDRVICPCPVCGEELANLDEFWRQIHINGCLSKEQPSMLQRCQVDKCPICGKKLGNLSAELANMHINECMDKKTSIQSTKKKSERCPFCGQCLKGMNDRQRKIHDQTCRKSDKIKEVDVVRYPKIVEDLPTPAEWETEREFRPIFIEPQSQNPKQSDIPLYGKTFHTSEIQRIQGFQFSNDPFYLEVPPEADVSNAILCF</sequence>
<evidence type="ECO:0000313" key="1">
    <source>
        <dbReference type="EMBL" id="KAK8900561.1"/>
    </source>
</evidence>
<reference evidence="1 2" key="1">
    <citation type="submission" date="2024-04" db="EMBL/GenBank/DDBJ databases">
        <title>Tritrichomonas musculus Genome.</title>
        <authorList>
            <person name="Alves-Ferreira E."/>
            <person name="Grigg M."/>
            <person name="Lorenzi H."/>
            <person name="Galac M."/>
        </authorList>
    </citation>
    <scope>NUCLEOTIDE SEQUENCE [LARGE SCALE GENOMIC DNA]</scope>
    <source>
        <strain evidence="1 2">EAF2021</strain>
    </source>
</reference>
<dbReference type="EMBL" id="JAPFFF010000001">
    <property type="protein sequence ID" value="KAK8900561.1"/>
    <property type="molecule type" value="Genomic_DNA"/>
</dbReference>
<proteinExistence type="predicted"/>
<evidence type="ECO:0008006" key="3">
    <source>
        <dbReference type="Google" id="ProtNLM"/>
    </source>
</evidence>
<dbReference type="Proteomes" id="UP001470230">
    <property type="component" value="Unassembled WGS sequence"/>
</dbReference>
<keyword evidence="2" id="KW-1185">Reference proteome</keyword>
<protein>
    <recommendedName>
        <fullName evidence="3">TRAF-type domain-containing protein</fullName>
    </recommendedName>
</protein>
<gene>
    <name evidence="1" type="ORF">M9Y10_002888</name>
</gene>
<name>A0ABR2LBX9_9EUKA</name>
<evidence type="ECO:0000313" key="2">
    <source>
        <dbReference type="Proteomes" id="UP001470230"/>
    </source>
</evidence>
<comment type="caution">
    <text evidence="1">The sequence shown here is derived from an EMBL/GenBank/DDBJ whole genome shotgun (WGS) entry which is preliminary data.</text>
</comment>